<evidence type="ECO:0000313" key="3">
    <source>
        <dbReference type="Proteomes" id="UP001428817"/>
    </source>
</evidence>
<feature type="region of interest" description="Disordered" evidence="1">
    <location>
        <begin position="25"/>
        <end position="49"/>
    </location>
</feature>
<comment type="caution">
    <text evidence="2">The sequence shown here is derived from an EMBL/GenBank/DDBJ whole genome shotgun (WGS) entry which is preliminary data.</text>
</comment>
<reference evidence="3" key="1">
    <citation type="journal article" date="2019" name="Int. J. Syst. Evol. Microbiol.">
        <title>The Global Catalogue of Microorganisms (GCM) 10K type strain sequencing project: providing services to taxonomists for standard genome sequencing and annotation.</title>
        <authorList>
            <consortium name="The Broad Institute Genomics Platform"/>
            <consortium name="The Broad Institute Genome Sequencing Center for Infectious Disease"/>
            <person name="Wu L."/>
            <person name="Ma J."/>
        </authorList>
    </citation>
    <scope>NUCLEOTIDE SEQUENCE [LARGE SCALE GENOMIC DNA]</scope>
    <source>
        <strain evidence="3">JCM 18303</strain>
    </source>
</reference>
<dbReference type="EMBL" id="BAABJP010000004">
    <property type="protein sequence ID" value="GAA5149080.1"/>
    <property type="molecule type" value="Genomic_DNA"/>
</dbReference>
<organism evidence="2 3">
    <name type="scientific">Pseudonocardia eucalypti</name>
    <dbReference type="NCBI Taxonomy" id="648755"/>
    <lineage>
        <taxon>Bacteria</taxon>
        <taxon>Bacillati</taxon>
        <taxon>Actinomycetota</taxon>
        <taxon>Actinomycetes</taxon>
        <taxon>Pseudonocardiales</taxon>
        <taxon>Pseudonocardiaceae</taxon>
        <taxon>Pseudonocardia</taxon>
    </lineage>
</organism>
<protein>
    <submittedName>
        <fullName evidence="2">Uncharacterized protein</fullName>
    </submittedName>
</protein>
<proteinExistence type="predicted"/>
<evidence type="ECO:0000256" key="1">
    <source>
        <dbReference type="SAM" id="MobiDB-lite"/>
    </source>
</evidence>
<name>A0ABP9PMJ4_9PSEU</name>
<feature type="compositionally biased region" description="Basic and acidic residues" evidence="1">
    <location>
        <begin position="39"/>
        <end position="48"/>
    </location>
</feature>
<gene>
    <name evidence="2" type="ORF">GCM10023321_12410</name>
</gene>
<evidence type="ECO:0000313" key="2">
    <source>
        <dbReference type="EMBL" id="GAA5149080.1"/>
    </source>
</evidence>
<sequence>MADNRPVSWRVMIRGGRCECFLPLSSPEDSAADSSTWWRPERDRDPGPRVRAVARWGEDPEQRRVVRVPGGWVEEGSMVNFYQDRTPPMPWDRTGKCWANRPHAVVEVRADADGWRVSRPFTARHPALVEPRRAESAVVVGEARAVRS</sequence>
<keyword evidence="3" id="KW-1185">Reference proteome</keyword>
<dbReference type="Proteomes" id="UP001428817">
    <property type="component" value="Unassembled WGS sequence"/>
</dbReference>
<accession>A0ABP9PMJ4</accession>